<dbReference type="SUPFAM" id="SSF52047">
    <property type="entry name" value="RNI-like"/>
    <property type="match status" value="1"/>
</dbReference>
<gene>
    <name evidence="1" type="ORF">V5O48_000166</name>
</gene>
<organism evidence="1 2">
    <name type="scientific">Marasmius crinis-equi</name>
    <dbReference type="NCBI Taxonomy" id="585013"/>
    <lineage>
        <taxon>Eukaryota</taxon>
        <taxon>Fungi</taxon>
        <taxon>Dikarya</taxon>
        <taxon>Basidiomycota</taxon>
        <taxon>Agaricomycotina</taxon>
        <taxon>Agaricomycetes</taxon>
        <taxon>Agaricomycetidae</taxon>
        <taxon>Agaricales</taxon>
        <taxon>Marasmiineae</taxon>
        <taxon>Marasmiaceae</taxon>
        <taxon>Marasmius</taxon>
    </lineage>
</organism>
<dbReference type="Gene3D" id="1.20.1280.50">
    <property type="match status" value="1"/>
</dbReference>
<keyword evidence="2" id="KW-1185">Reference proteome</keyword>
<protein>
    <recommendedName>
        <fullName evidence="3">F-box domain-containing protein</fullName>
    </recommendedName>
</protein>
<dbReference type="InterPro" id="IPR032675">
    <property type="entry name" value="LRR_dom_sf"/>
</dbReference>
<evidence type="ECO:0000313" key="2">
    <source>
        <dbReference type="Proteomes" id="UP001465976"/>
    </source>
</evidence>
<reference evidence="1 2" key="1">
    <citation type="submission" date="2024-02" db="EMBL/GenBank/DDBJ databases">
        <title>A draft genome for the cacao thread blight pathogen Marasmius crinis-equi.</title>
        <authorList>
            <person name="Cohen S.P."/>
            <person name="Baruah I.K."/>
            <person name="Amoako-Attah I."/>
            <person name="Bukari Y."/>
            <person name="Meinhardt L.W."/>
            <person name="Bailey B.A."/>
        </authorList>
    </citation>
    <scope>NUCLEOTIDE SEQUENCE [LARGE SCALE GENOMIC DNA]</scope>
    <source>
        <strain evidence="1 2">GH-76</strain>
    </source>
</reference>
<accession>A0ABR3G265</accession>
<dbReference type="EMBL" id="JBAHYK010000002">
    <property type="protein sequence ID" value="KAL0581936.1"/>
    <property type="molecule type" value="Genomic_DNA"/>
</dbReference>
<evidence type="ECO:0008006" key="3">
    <source>
        <dbReference type="Google" id="ProtNLM"/>
    </source>
</evidence>
<dbReference type="Gene3D" id="3.80.10.10">
    <property type="entry name" value="Ribonuclease Inhibitor"/>
    <property type="match status" value="1"/>
</dbReference>
<proteinExistence type="predicted"/>
<evidence type="ECO:0000313" key="1">
    <source>
        <dbReference type="EMBL" id="KAL0581936.1"/>
    </source>
</evidence>
<comment type="caution">
    <text evidence="1">The sequence shown here is derived from an EMBL/GenBank/DDBJ whole genome shotgun (WGS) entry which is preliminary data.</text>
</comment>
<name>A0ABR3G265_9AGAR</name>
<dbReference type="Proteomes" id="UP001465976">
    <property type="component" value="Unassembled WGS sequence"/>
</dbReference>
<sequence length="571" mass="64048">MHGMDTSKTSGNVLKTITCDRCKHEFVASLPIQPHSDPQTLHSNYVPSELEISQHKAILGGEEAILHEYEGEILRLQSILGKLKTERDMVEERVKKRRSAVSAVRRIPNEIWHEIFNSCVGHTEYSLFVDCTGVWARTLDISQVCSRWRTLIHAMPKLWSSFHVDVGYVKGDLFSAIELYLGRSGLQPLRVSLADAQDKCAELGHYSDRDEVEEAIGENALTAVEEIIKVIDSIEELHIGLNGEMVDYFVNWGVDDFQEGASMSCLRVLTIPDGRMFSIGGLDLFWTSIQHAPELTQIVAETRIEREVLEIPQITSVQLTGVDSGDDILHALRYATSLERLTASFDNHFRMLDPSSFTASSLLQLYLYDADAGDIASLFMGLKLPSLTTLQIHGSRSPWSLRPYSLKAILSTIEDSCSMKELVLDFPLHLSELLQVIKASPLLTRLQFGLPRRSTQQSDDEAMDFFTQLTAGIANTPVAPELTHLHITADDTLSWKVGVSEKLFQMLNSRTATSKGNRLTDVRLLFRHFRFDLLHGIDCTEQCRRGVDPAFSARAEILRSRGMACVVKFLG</sequence>